<dbReference type="AlphaFoldDB" id="A0A2P5K6N4"/>
<evidence type="ECO:0000313" key="1">
    <source>
        <dbReference type="EMBL" id="PPB80993.1"/>
    </source>
</evidence>
<dbReference type="OrthoDB" id="7064149at2"/>
<evidence type="ECO:0000313" key="2">
    <source>
        <dbReference type="Proteomes" id="UP000243096"/>
    </source>
</evidence>
<comment type="caution">
    <text evidence="1">The sequence shown here is derived from an EMBL/GenBank/DDBJ whole genome shotgun (WGS) entry which is preliminary data.</text>
</comment>
<proteinExistence type="predicted"/>
<dbReference type="Proteomes" id="UP000243096">
    <property type="component" value="Unassembled WGS sequence"/>
</dbReference>
<accession>A0A2P5K6N4</accession>
<name>A0A2P5K6N4_9BURK</name>
<gene>
    <name evidence="1" type="ORF">B0O95_1265</name>
</gene>
<sequence>MSTADWREEKSEFVVQAICRVLSFPDLPQEARHDLEGEALWNALKLHADALQEQMGGTRWSPELVARFRKQPEKCNDWLASMHEPNFAITGYFDKD</sequence>
<protein>
    <submittedName>
        <fullName evidence="1">Uncharacterized protein</fullName>
    </submittedName>
</protein>
<reference evidence="1 2" key="1">
    <citation type="submission" date="2018-01" db="EMBL/GenBank/DDBJ databases">
        <title>Genomic Encyclopedia of Type Strains, Phase III (KMG-III): the genomes of soil and plant-associated and newly described type strains.</title>
        <authorList>
            <person name="Whitman W."/>
        </authorList>
    </citation>
    <scope>NUCLEOTIDE SEQUENCE [LARGE SCALE GENOMIC DNA]</scope>
    <source>
        <strain evidence="1 2">HKI456</strain>
    </source>
</reference>
<dbReference type="EMBL" id="PRDW01000026">
    <property type="protein sequence ID" value="PPB80993.1"/>
    <property type="molecule type" value="Genomic_DNA"/>
</dbReference>
<organism evidence="1 2">
    <name type="scientific">Mycetohabitans endofungorum</name>
    <dbReference type="NCBI Taxonomy" id="417203"/>
    <lineage>
        <taxon>Bacteria</taxon>
        <taxon>Pseudomonadati</taxon>
        <taxon>Pseudomonadota</taxon>
        <taxon>Betaproteobacteria</taxon>
        <taxon>Burkholderiales</taxon>
        <taxon>Burkholderiaceae</taxon>
        <taxon>Mycetohabitans</taxon>
    </lineage>
</organism>
<keyword evidence="2" id="KW-1185">Reference proteome</keyword>
<dbReference type="RefSeq" id="WP_104078515.1">
    <property type="nucleotide sequence ID" value="NZ_CP062178.1"/>
</dbReference>